<reference evidence="2 3" key="1">
    <citation type="submission" date="2019-02" db="EMBL/GenBank/DDBJ databases">
        <title>Prokaryotic population dynamics and viral predation in marine succession experiment using metagenomics: the confinement effect.</title>
        <authorList>
            <person name="Haro-Moreno J.M."/>
            <person name="Rodriguez-Valera F."/>
            <person name="Lopez-Perez M."/>
        </authorList>
    </citation>
    <scope>NUCLEOTIDE SEQUENCE [LARGE SCALE GENOMIC DNA]</scope>
    <source>
        <strain evidence="2">MED-G158</strain>
    </source>
</reference>
<evidence type="ECO:0000256" key="1">
    <source>
        <dbReference type="SAM" id="MobiDB-lite"/>
    </source>
</evidence>
<gene>
    <name evidence="2" type="ORF">EVA69_04100</name>
</gene>
<dbReference type="InterPro" id="IPR012434">
    <property type="entry name" value="DUF1631"/>
</dbReference>
<evidence type="ECO:0000313" key="2">
    <source>
        <dbReference type="EMBL" id="RZO75525.1"/>
    </source>
</evidence>
<sequence>MKQLIRTKWRGVLIVIYVNSGCASSEWEEAKHTAEQLSHWICERTQLSQEEFGVLTLRLQQGLGLIQAATDEQDKFLLALQGAFNSRSAAELLKIDARVEQPVNSEAGKTRLLDDSAQDAANKEASISPAGESILDERVLDE</sequence>
<feature type="region of interest" description="Disordered" evidence="1">
    <location>
        <begin position="106"/>
        <end position="132"/>
    </location>
</feature>
<name>A0A520RZA2_9GAMM</name>
<feature type="non-terminal residue" evidence="2">
    <location>
        <position position="142"/>
    </location>
</feature>
<accession>A0A520RZA2</accession>
<proteinExistence type="predicted"/>
<dbReference type="Pfam" id="PF07793">
    <property type="entry name" value="DUF1631"/>
    <property type="match status" value="1"/>
</dbReference>
<evidence type="ECO:0000313" key="3">
    <source>
        <dbReference type="Proteomes" id="UP000320404"/>
    </source>
</evidence>
<dbReference type="Proteomes" id="UP000320404">
    <property type="component" value="Unassembled WGS sequence"/>
</dbReference>
<protein>
    <submittedName>
        <fullName evidence="2">DUF1631 family protein</fullName>
    </submittedName>
</protein>
<comment type="caution">
    <text evidence="2">The sequence shown here is derived from an EMBL/GenBank/DDBJ whole genome shotgun (WGS) entry which is preliminary data.</text>
</comment>
<dbReference type="AlphaFoldDB" id="A0A520RZA2"/>
<organism evidence="2 3">
    <name type="scientific">OM182 bacterium</name>
    <dbReference type="NCBI Taxonomy" id="2510334"/>
    <lineage>
        <taxon>Bacteria</taxon>
        <taxon>Pseudomonadati</taxon>
        <taxon>Pseudomonadota</taxon>
        <taxon>Gammaproteobacteria</taxon>
        <taxon>OMG group</taxon>
        <taxon>OM182 clade</taxon>
    </lineage>
</organism>
<dbReference type="EMBL" id="SHAH01000053">
    <property type="protein sequence ID" value="RZO75525.1"/>
    <property type="molecule type" value="Genomic_DNA"/>
</dbReference>